<dbReference type="PROSITE" id="PS50158">
    <property type="entry name" value="ZF_CCHC"/>
    <property type="match status" value="2"/>
</dbReference>
<name>A0A699GKY2_TANCI</name>
<feature type="domain" description="CCHC-type" evidence="10">
    <location>
        <begin position="376"/>
        <end position="392"/>
    </location>
</feature>
<evidence type="ECO:0000256" key="4">
    <source>
        <dbReference type="ARBA" id="ARBA00022722"/>
    </source>
</evidence>
<feature type="region of interest" description="Disordered" evidence="9">
    <location>
        <begin position="1"/>
        <end position="115"/>
    </location>
</feature>
<dbReference type="SUPFAM" id="SSF56672">
    <property type="entry name" value="DNA/RNA polymerases"/>
    <property type="match status" value="1"/>
</dbReference>
<accession>A0A699GKY2</accession>
<dbReference type="InterPro" id="IPR021109">
    <property type="entry name" value="Peptidase_aspartic_dom_sf"/>
</dbReference>
<evidence type="ECO:0000313" key="11">
    <source>
        <dbReference type="EMBL" id="GEU67296.1"/>
    </source>
</evidence>
<dbReference type="AlphaFoldDB" id="A0A699GKY2"/>
<dbReference type="Pfam" id="PF08284">
    <property type="entry name" value="RVP_2"/>
    <property type="match status" value="1"/>
</dbReference>
<keyword evidence="1" id="KW-0645">Protease</keyword>
<dbReference type="Gene3D" id="4.10.60.10">
    <property type="entry name" value="Zinc finger, CCHC-type"/>
    <property type="match status" value="1"/>
</dbReference>
<dbReference type="Pfam" id="PF00098">
    <property type="entry name" value="zf-CCHC"/>
    <property type="match status" value="2"/>
</dbReference>
<dbReference type="FunFam" id="3.10.10.10:FF:000007">
    <property type="entry name" value="Retrovirus-related Pol polyprotein from transposon 17.6-like Protein"/>
    <property type="match status" value="1"/>
</dbReference>
<dbReference type="GO" id="GO:0008270">
    <property type="term" value="F:zinc ion binding"/>
    <property type="evidence" value="ECO:0007669"/>
    <property type="project" value="UniProtKB-KW"/>
</dbReference>
<evidence type="ECO:0000256" key="7">
    <source>
        <dbReference type="ARBA" id="ARBA00022918"/>
    </source>
</evidence>
<reference evidence="11" key="1">
    <citation type="journal article" date="2019" name="Sci. Rep.">
        <title>Draft genome of Tanacetum cinerariifolium, the natural source of mosquito coil.</title>
        <authorList>
            <person name="Yamashiro T."/>
            <person name="Shiraishi A."/>
            <person name="Satake H."/>
            <person name="Nakayama K."/>
        </authorList>
    </citation>
    <scope>NUCLEOTIDE SEQUENCE</scope>
</reference>
<dbReference type="PANTHER" id="PTHR24559">
    <property type="entry name" value="TRANSPOSON TY3-I GAG-POL POLYPROTEIN"/>
    <property type="match status" value="1"/>
</dbReference>
<evidence type="ECO:0000256" key="8">
    <source>
        <dbReference type="PROSITE-ProRule" id="PRU00047"/>
    </source>
</evidence>
<dbReference type="InterPro" id="IPR043502">
    <property type="entry name" value="DNA/RNA_pol_sf"/>
</dbReference>
<dbReference type="CDD" id="cd00303">
    <property type="entry name" value="retropepsin_like"/>
    <property type="match status" value="1"/>
</dbReference>
<dbReference type="InterPro" id="IPR036875">
    <property type="entry name" value="Znf_CCHC_sf"/>
</dbReference>
<dbReference type="Pfam" id="PF24626">
    <property type="entry name" value="SH3_Tf2-1"/>
    <property type="match status" value="1"/>
</dbReference>
<dbReference type="InterPro" id="IPR001878">
    <property type="entry name" value="Znf_CCHC"/>
</dbReference>
<dbReference type="InterPro" id="IPR001969">
    <property type="entry name" value="Aspartic_peptidase_AS"/>
</dbReference>
<feature type="compositionally biased region" description="Acidic residues" evidence="9">
    <location>
        <begin position="70"/>
        <end position="84"/>
    </location>
</feature>
<dbReference type="SMART" id="SM00343">
    <property type="entry name" value="ZnF_C2HC"/>
    <property type="match status" value="2"/>
</dbReference>
<keyword evidence="3" id="KW-0548">Nucleotidyltransferase</keyword>
<dbReference type="PROSITE" id="PS00141">
    <property type="entry name" value="ASP_PROTEASE"/>
    <property type="match status" value="1"/>
</dbReference>
<proteinExistence type="predicted"/>
<keyword evidence="8" id="KW-0863">Zinc-finger</keyword>
<evidence type="ECO:0000256" key="5">
    <source>
        <dbReference type="ARBA" id="ARBA00022759"/>
    </source>
</evidence>
<evidence type="ECO:0000256" key="9">
    <source>
        <dbReference type="SAM" id="MobiDB-lite"/>
    </source>
</evidence>
<dbReference type="InterPro" id="IPR043128">
    <property type="entry name" value="Rev_trsase/Diguanyl_cyclase"/>
</dbReference>
<dbReference type="CDD" id="cd01647">
    <property type="entry name" value="RT_LTR"/>
    <property type="match status" value="1"/>
</dbReference>
<keyword evidence="8" id="KW-0479">Metal-binding</keyword>
<dbReference type="Gene3D" id="2.40.70.10">
    <property type="entry name" value="Acid Proteases"/>
    <property type="match status" value="1"/>
</dbReference>
<dbReference type="Pfam" id="PF00078">
    <property type="entry name" value="RVT_1"/>
    <property type="match status" value="1"/>
</dbReference>
<dbReference type="GO" id="GO:0004519">
    <property type="term" value="F:endonuclease activity"/>
    <property type="evidence" value="ECO:0007669"/>
    <property type="project" value="UniProtKB-KW"/>
</dbReference>
<evidence type="ECO:0000256" key="1">
    <source>
        <dbReference type="ARBA" id="ARBA00022670"/>
    </source>
</evidence>
<feature type="compositionally biased region" description="Basic and acidic residues" evidence="9">
    <location>
        <begin position="219"/>
        <end position="229"/>
    </location>
</feature>
<feature type="compositionally biased region" description="Basic and acidic residues" evidence="9">
    <location>
        <begin position="239"/>
        <end position="254"/>
    </location>
</feature>
<protein>
    <recommendedName>
        <fullName evidence="10">CCHC-type domain-containing protein</fullName>
    </recommendedName>
</protein>
<keyword evidence="4" id="KW-0540">Nuclease</keyword>
<dbReference type="InterPro" id="IPR053134">
    <property type="entry name" value="RNA-dir_DNA_polymerase"/>
</dbReference>
<dbReference type="PANTHER" id="PTHR24559:SF427">
    <property type="entry name" value="RNA-DIRECTED DNA POLYMERASE"/>
    <property type="match status" value="1"/>
</dbReference>
<organism evidence="11">
    <name type="scientific">Tanacetum cinerariifolium</name>
    <name type="common">Dalmatian daisy</name>
    <name type="synonym">Chrysanthemum cinerariifolium</name>
    <dbReference type="NCBI Taxonomy" id="118510"/>
    <lineage>
        <taxon>Eukaryota</taxon>
        <taxon>Viridiplantae</taxon>
        <taxon>Streptophyta</taxon>
        <taxon>Embryophyta</taxon>
        <taxon>Tracheophyta</taxon>
        <taxon>Spermatophyta</taxon>
        <taxon>Magnoliopsida</taxon>
        <taxon>eudicotyledons</taxon>
        <taxon>Gunneridae</taxon>
        <taxon>Pentapetalae</taxon>
        <taxon>asterids</taxon>
        <taxon>campanulids</taxon>
        <taxon>Asterales</taxon>
        <taxon>Asteraceae</taxon>
        <taxon>Asteroideae</taxon>
        <taxon>Anthemideae</taxon>
        <taxon>Anthemidinae</taxon>
        <taxon>Tanacetum</taxon>
    </lineage>
</organism>
<keyword evidence="5" id="KW-0255">Endonuclease</keyword>
<keyword evidence="7" id="KW-0695">RNA-directed DNA polymerase</keyword>
<feature type="compositionally biased region" description="Low complexity" evidence="9">
    <location>
        <begin position="85"/>
        <end position="96"/>
    </location>
</feature>
<keyword evidence="8" id="KW-0862">Zinc</keyword>
<dbReference type="GO" id="GO:0003676">
    <property type="term" value="F:nucleic acid binding"/>
    <property type="evidence" value="ECO:0007669"/>
    <property type="project" value="InterPro"/>
</dbReference>
<evidence type="ECO:0000256" key="6">
    <source>
        <dbReference type="ARBA" id="ARBA00022801"/>
    </source>
</evidence>
<dbReference type="SUPFAM" id="SSF50630">
    <property type="entry name" value="Acid proteases"/>
    <property type="match status" value="1"/>
</dbReference>
<evidence type="ECO:0000256" key="3">
    <source>
        <dbReference type="ARBA" id="ARBA00022695"/>
    </source>
</evidence>
<gene>
    <name evidence="11" type="ORF">Tci_039274</name>
</gene>
<dbReference type="Gene3D" id="3.10.10.10">
    <property type="entry name" value="HIV Type 1 Reverse Transcriptase, subunit A, domain 1"/>
    <property type="match status" value="1"/>
</dbReference>
<evidence type="ECO:0000259" key="10">
    <source>
        <dbReference type="PROSITE" id="PS50158"/>
    </source>
</evidence>
<dbReference type="GO" id="GO:0004190">
    <property type="term" value="F:aspartic-type endopeptidase activity"/>
    <property type="evidence" value="ECO:0007669"/>
    <property type="project" value="InterPro"/>
</dbReference>
<dbReference type="InterPro" id="IPR005162">
    <property type="entry name" value="Retrotrans_gag_dom"/>
</dbReference>
<dbReference type="EMBL" id="BKCJ010005538">
    <property type="protein sequence ID" value="GEU67296.1"/>
    <property type="molecule type" value="Genomic_DNA"/>
</dbReference>
<dbReference type="Gene3D" id="3.30.70.270">
    <property type="match status" value="1"/>
</dbReference>
<dbReference type="GO" id="GO:0003964">
    <property type="term" value="F:RNA-directed DNA polymerase activity"/>
    <property type="evidence" value="ECO:0007669"/>
    <property type="project" value="UniProtKB-KW"/>
</dbReference>
<comment type="caution">
    <text evidence="11">The sequence shown here is derived from an EMBL/GenBank/DDBJ whole genome shotgun (WGS) entry which is preliminary data.</text>
</comment>
<keyword evidence="2" id="KW-0808">Transferase</keyword>
<sequence>MQILFQAKNWVSDDEPEAPEEALQFPEQAPSSPDYYLVPSGDEVPIEDQPLSADASPTALSPGYVADSNSLEEDSKDDPEEDPAEAALIRSSAASPLPLPAPSSPLLLPATDGREDVPKANVLPRKRLYLIAPAPRFEVGESSAAAAARQPRLDVTPVIYYSFVDTVDASPRCLMSREVGYGITDVWDDMVGDMEGRASTTLEESVYYRGRFCIGHDRTREPKPVRDLESQDGPADKLGNGDDNHESGSGRRTEQAARECTYNHFLKCQPLNFKGTEGVIKFATCTLLRNALTWWNSHVKTVGHDVAYGMPWKTLKNTMNDKYYPRGEIKKLDIELWNLKVKESDEVEKYVGGLLDMIQGSVMASKPKTIQDCAPKCTNCKRTGHLARDCRSPVATANNQRAPGANQRVVNCFECGAQGHFKRDCRKLKNNNSGNQAGNDGATTRAYVVGNAGKNPDANVVTGTFLLNNRYASILFDTGADRSLASTPFNSLIDIVPTTLDHDYDVELADGKINRVNTIIWGCTLNFLNHPFNIDLMPIELGNFDVIIGMDWLVKYLAVIVCNEKIVRICFGNEILIVHCDEINNKHESQLNIIQCTKTQKYLLKGCHVFLAHVTTKKAEDKSKDKRLKDVPIVQDFPKVFLEDLSGIPPIQQLESQIDSELSDKGFIRPSSSPLGASILFVKKKDGSFWMVECVSKIDLRSGYHQLRVREEDISKTAFRTRYGHYEFQVMPFGLTNASGVFMDLMNRVRKPYLDKFVIVFIDDRLIYSKSKQEHEENLKLILELLKKEELYLPLIEFSYNNSYHTSIKAAPFKALYGRKCHSPVCWAKGKLIPRYISLFKVLPKVGTIAYRLELPQQLSRVHSTFHLSNLKKGLSDEPLVILLDEIHTDDKLYFVEVPMEIMDRDVKRLKQCRILIIKVRWNSRRGPEFTWEREDQFRKKYPHLFTKTAPSTSAAS</sequence>
<dbReference type="SUPFAM" id="SSF57756">
    <property type="entry name" value="Retrovirus zinc finger-like domains"/>
    <property type="match status" value="1"/>
</dbReference>
<dbReference type="Pfam" id="PF03732">
    <property type="entry name" value="Retrotrans_gag"/>
    <property type="match status" value="1"/>
</dbReference>
<dbReference type="GO" id="GO:0006508">
    <property type="term" value="P:proteolysis"/>
    <property type="evidence" value="ECO:0007669"/>
    <property type="project" value="UniProtKB-KW"/>
</dbReference>
<evidence type="ECO:0000256" key="2">
    <source>
        <dbReference type="ARBA" id="ARBA00022679"/>
    </source>
</evidence>
<feature type="domain" description="CCHC-type" evidence="10">
    <location>
        <begin position="412"/>
        <end position="427"/>
    </location>
</feature>
<keyword evidence="6" id="KW-0378">Hydrolase</keyword>
<feature type="region of interest" description="Disordered" evidence="9">
    <location>
        <begin position="219"/>
        <end position="254"/>
    </location>
</feature>
<dbReference type="InterPro" id="IPR056924">
    <property type="entry name" value="SH3_Tf2-1"/>
</dbReference>
<dbReference type="InterPro" id="IPR000477">
    <property type="entry name" value="RT_dom"/>
</dbReference>